<protein>
    <submittedName>
        <fullName evidence="1">Uncharacterized protein</fullName>
    </submittedName>
</protein>
<dbReference type="AlphaFoldDB" id="A0A939F2G0"/>
<keyword evidence="2" id="KW-1185">Reference proteome</keyword>
<dbReference type="RefSeq" id="WP_206960075.1">
    <property type="nucleotide sequence ID" value="NZ_BAAAJJ010000002.1"/>
</dbReference>
<dbReference type="EMBL" id="JAFLRJ010000027">
    <property type="protein sequence ID" value="MBO0510892.1"/>
    <property type="molecule type" value="Genomic_DNA"/>
</dbReference>
<organism evidence="1 2">
    <name type="scientific">Streptomyces beijiangensis</name>
    <dbReference type="NCBI Taxonomy" id="163361"/>
    <lineage>
        <taxon>Bacteria</taxon>
        <taxon>Bacillati</taxon>
        <taxon>Actinomycetota</taxon>
        <taxon>Actinomycetes</taxon>
        <taxon>Kitasatosporales</taxon>
        <taxon>Streptomycetaceae</taxon>
        <taxon>Streptomyces</taxon>
    </lineage>
</organism>
<name>A0A939F2G0_9ACTN</name>
<accession>A0A939F2G0</accession>
<reference evidence="1" key="1">
    <citation type="submission" date="2021-03" db="EMBL/GenBank/DDBJ databases">
        <title>Streptomyces poriferae sp. nov., a novel marine sponge-derived Actinobacteria species with anti-MRSA activity.</title>
        <authorList>
            <person name="Sandoval-Powers M."/>
            <person name="Kralova S."/>
            <person name="Nguyen G.-S."/>
            <person name="Fawwal D."/>
            <person name="Degnes K."/>
            <person name="Klinkenberg G."/>
            <person name="Sletta H."/>
            <person name="Wentzel A."/>
            <person name="Liles M.R."/>
        </authorList>
    </citation>
    <scope>NUCLEOTIDE SEQUENCE</scope>
    <source>
        <strain evidence="1">DSM 41794</strain>
    </source>
</reference>
<gene>
    <name evidence="1" type="ORF">J0695_03570</name>
</gene>
<evidence type="ECO:0000313" key="2">
    <source>
        <dbReference type="Proteomes" id="UP000664167"/>
    </source>
</evidence>
<dbReference type="Proteomes" id="UP000664167">
    <property type="component" value="Unassembled WGS sequence"/>
</dbReference>
<proteinExistence type="predicted"/>
<comment type="caution">
    <text evidence="1">The sequence shown here is derived from an EMBL/GenBank/DDBJ whole genome shotgun (WGS) entry which is preliminary data.</text>
</comment>
<sequence>MKVQNAFDKLSEQKSFSAELGFAGSADDIYAAMKNEDDFERADATMLAGLKVKFSAASDTQLKDTKNLGKGSVSFALSNGSADLIEVRSVGQMVYLRADLKAVSALDTSSKGSDSKELDTMLKQADQLPASMSAVKNALKGKWIGLDPKTFAAFIKQSGLDKEAGLPDTGSALDPAQQKKAIEAVKKALGENAKFKDAPGKDGVDHVTVTVAGRKAAQDLVDALKPFPQFKDAFKDFKPSDVPDKDIAIDLAVKDGMLSGISLDVAQFDTKSTGKLPLSITIDGKADPVTAPSGSVELKPQDLMSAMMFLVAGQEKA</sequence>
<evidence type="ECO:0000313" key="1">
    <source>
        <dbReference type="EMBL" id="MBO0510892.1"/>
    </source>
</evidence>